<proteinExistence type="predicted"/>
<sequence length="204" mass="23749">MIISCTNSTISTAESLEIVRRDHTGLIDTLLSVFRKKEVSTSPFKQSESIYYPYWVIHYHLSFTDRVESMFIVVDGFTGDASFTKGLPILDQVEVENNKLVRCSIPLVKSILLANDFLTDNLIFRDKRMPSCSPVDFLKLYKPYYIYSNEKNGKLIYKAIDAQTGERNYSLDIVYPQLLFEEERSGEIREGNRFENRLRRPKTY</sequence>
<gene>
    <name evidence="1" type="ORF">SAMN05877753_101431</name>
</gene>
<dbReference type="Proteomes" id="UP000219546">
    <property type="component" value="Unassembled WGS sequence"/>
</dbReference>
<dbReference type="EMBL" id="OAOP01000001">
    <property type="protein sequence ID" value="SNX67116.1"/>
    <property type="molecule type" value="Genomic_DNA"/>
</dbReference>
<keyword evidence="2" id="KW-1185">Reference proteome</keyword>
<organism evidence="1 2">
    <name type="scientific">Bacillus oleivorans</name>
    <dbReference type="NCBI Taxonomy" id="1448271"/>
    <lineage>
        <taxon>Bacteria</taxon>
        <taxon>Bacillati</taxon>
        <taxon>Bacillota</taxon>
        <taxon>Bacilli</taxon>
        <taxon>Bacillales</taxon>
        <taxon>Bacillaceae</taxon>
        <taxon>Bacillus</taxon>
    </lineage>
</organism>
<accession>A0A285CJD4</accession>
<evidence type="ECO:0000313" key="1">
    <source>
        <dbReference type="EMBL" id="SNX67116.1"/>
    </source>
</evidence>
<reference evidence="1 2" key="1">
    <citation type="submission" date="2017-08" db="EMBL/GenBank/DDBJ databases">
        <authorList>
            <person name="de Groot N.N."/>
        </authorList>
    </citation>
    <scope>NUCLEOTIDE SEQUENCE [LARGE SCALE GENOMIC DNA]</scope>
    <source>
        <strain evidence="1 2">JC228</strain>
    </source>
</reference>
<protein>
    <submittedName>
        <fullName evidence="1">Uncharacterized protein</fullName>
    </submittedName>
</protein>
<name>A0A285CJD4_9BACI</name>
<dbReference type="RefSeq" id="WP_097156940.1">
    <property type="nucleotide sequence ID" value="NZ_JBEPMQ010000003.1"/>
</dbReference>
<dbReference type="OrthoDB" id="9842624at2"/>
<evidence type="ECO:0000313" key="2">
    <source>
        <dbReference type="Proteomes" id="UP000219546"/>
    </source>
</evidence>
<dbReference type="AlphaFoldDB" id="A0A285CJD4"/>